<feature type="chain" id="PRO_5047112417" evidence="1">
    <location>
        <begin position="22"/>
        <end position="1009"/>
    </location>
</feature>
<dbReference type="Gene3D" id="2.40.128.130">
    <property type="entry name" value="Autotransporter beta-domain"/>
    <property type="match status" value="1"/>
</dbReference>
<keyword evidence="1" id="KW-0732">Signal</keyword>
<evidence type="ECO:0000256" key="1">
    <source>
        <dbReference type="SAM" id="SignalP"/>
    </source>
</evidence>
<organism evidence="3 4">
    <name type="scientific">Lelliottia aquatilis</name>
    <dbReference type="NCBI Taxonomy" id="2080838"/>
    <lineage>
        <taxon>Bacteria</taxon>
        <taxon>Pseudomonadati</taxon>
        <taxon>Pseudomonadota</taxon>
        <taxon>Gammaproteobacteria</taxon>
        <taxon>Enterobacterales</taxon>
        <taxon>Enterobacteriaceae</taxon>
        <taxon>Lelliottia</taxon>
    </lineage>
</organism>
<dbReference type="EMBL" id="PQVW01000002">
    <property type="protein sequence ID" value="POZ25957.1"/>
    <property type="molecule type" value="Genomic_DNA"/>
</dbReference>
<protein>
    <submittedName>
        <fullName evidence="3">Autotransporter outer membrane beta-barrel domain-containing protein</fullName>
    </submittedName>
</protein>
<dbReference type="RefSeq" id="WP_103948900.1">
    <property type="nucleotide sequence ID" value="NZ_PQVT01000002.1"/>
</dbReference>
<evidence type="ECO:0000313" key="4">
    <source>
        <dbReference type="Proteomes" id="UP000237025"/>
    </source>
</evidence>
<name>A0ABX5A8L8_9ENTR</name>
<dbReference type="InterPro" id="IPR036709">
    <property type="entry name" value="Autotransporte_beta_dom_sf"/>
</dbReference>
<dbReference type="Proteomes" id="UP000237025">
    <property type="component" value="Unassembled WGS sequence"/>
</dbReference>
<dbReference type="SMART" id="SM00869">
    <property type="entry name" value="Autotransporter"/>
    <property type="match status" value="1"/>
</dbReference>
<evidence type="ECO:0000313" key="3">
    <source>
        <dbReference type="EMBL" id="POZ25957.1"/>
    </source>
</evidence>
<dbReference type="Pfam" id="PF03797">
    <property type="entry name" value="Autotransporter"/>
    <property type="match status" value="1"/>
</dbReference>
<feature type="domain" description="Autotransporter" evidence="2">
    <location>
        <begin position="725"/>
        <end position="1009"/>
    </location>
</feature>
<dbReference type="InterPro" id="IPR005546">
    <property type="entry name" value="Autotransporte_beta"/>
</dbReference>
<gene>
    <name evidence="3" type="ORF">C3712_04310</name>
</gene>
<proteinExistence type="predicted"/>
<comment type="caution">
    <text evidence="3">The sequence shown here is derived from an EMBL/GenBank/DDBJ whole genome shotgun (WGS) entry which is preliminary data.</text>
</comment>
<accession>A0ABX5A8L8</accession>
<feature type="signal peptide" evidence="1">
    <location>
        <begin position="1"/>
        <end position="21"/>
    </location>
</feature>
<dbReference type="SUPFAM" id="SSF103515">
    <property type="entry name" value="Autotransporter"/>
    <property type="match status" value="1"/>
</dbReference>
<dbReference type="InterPro" id="IPR006315">
    <property type="entry name" value="OM_autotransptr_brl_dom"/>
</dbReference>
<evidence type="ECO:0000259" key="2">
    <source>
        <dbReference type="PROSITE" id="PS51208"/>
    </source>
</evidence>
<dbReference type="NCBIfam" id="TIGR01414">
    <property type="entry name" value="autotrans_barl"/>
    <property type="match status" value="1"/>
</dbReference>
<reference evidence="3 4" key="1">
    <citation type="submission" date="2018-02" db="EMBL/GenBank/DDBJ databases">
        <title>Lelliotia aquatilis sp. nov., isolated from drinking water.</title>
        <authorList>
            <person name="Kaempfer P."/>
            <person name="Glaeser S."/>
            <person name="Exner M."/>
            <person name="Doijad S."/>
            <person name="Chakraborty T."/>
        </authorList>
    </citation>
    <scope>NUCLEOTIDE SEQUENCE [LARGE SCALE GENOMIC DNA]</scope>
    <source>
        <strain evidence="3 4">6331-17</strain>
    </source>
</reference>
<keyword evidence="4" id="KW-1185">Reference proteome</keyword>
<dbReference type="PROSITE" id="PS51208">
    <property type="entry name" value="AUTOTRANSPORTER"/>
    <property type="match status" value="1"/>
</dbReference>
<sequence length="1009" mass="104303">MRKKYLSQLISLLVASTAAQGLLTTHSIAAADVIIDAPMSDLQVLGSNDVIHVTDTGSLNGAPTTALTLNPGASINTFINDGVLTDNNLLNLPSNLNIVQINGAVGTFENNGTIQSITQYHYGSIVELGSPAVVDNFINRGTIQNSLNNLNIGMDNTGSVENNGHILNLTNTETGTITGYRGINNLGTIDSLTNAGVITAANNNFMPMPGQNGAIYNRGLIGTLHNTGTLQTGTLNYFGSAGVINWGTINTLINDDLISGSADAITNYGNIGTIENNGRIAAINNGIFANSSDGNIISEIVNNGEITGGYYGIYLSSYSNLNPATQIINNGILNGGNSALYIYTDTNASAEVTLTNSGLVKGDIYSQSTTPLTINGGTTTTGTLTGQNGTGTITSQRSDVIFGTGSLVLNDNVNAATVQNRGASLQVNSDITITGDYHQKAAAALLSGISDLASQNGIVTADTGYGRLNVSGNATIDAGSSVNLLRTGATYQFAEGQRYVVISAAGAGTDYHADQLNYEAVGYRGAVSGSVYEDGANKALVLTVGAEPVVVPPVVTPPVVTPPVVTPPVVTPPVVTPPVVTPPVVTPPVVTPPVVTPPVVTPPVVTPPVVTPPVVTPPVVTPPTQPTPKPGLATIPSATAALGGLASYTGISSPQLLDLYNASLAIQGKEEANRAGEKLSSGQNLNTSSAAAVATSTAQAVVGAHIDAVRNPHTSGTSGVATGDDYASNWIVWGQPFGGYARQDSSADISGYTAKFGGLILGADRSLGDDWRLGAAVNYSNTSVHGKGNLSGNTSTADNYGIIGYAGYTGDPWYLNLSAGVNRQNYSSVRRADFTGFSGAAQGKFNGQSVTLQTEFGYPVKLPADVVVTPLASLTYGYQHVDDYKETGGNGMALDVGSTHSQSVVSDIGARIEKTFATGLGNLTPFAQVSWIHQYDNRQVSSHATYAADAVGETSFITKGAAPVEDMAGVAIGSTLYDANELSLDARYDLQAGERYQAHTFSLRLRKMF</sequence>